<protein>
    <submittedName>
        <fullName evidence="1">Uncharacterized protein</fullName>
    </submittedName>
</protein>
<name>A0A0M3RAT5_9BACI</name>
<dbReference type="PATRIC" id="fig|1441095.3.peg.4653"/>
<sequence>MKLPIACNFGALHPDQQDRYKDIQNHLNKAVLRIEEFAHGYTFVYPNEDEVIVTLTEWILLERLCCPFLELSLTIRSDHPVTLTLSGSEAAKKVLKEELGL</sequence>
<dbReference type="OrthoDB" id="164217at2"/>
<reference evidence="2" key="1">
    <citation type="submission" date="2015-08" db="EMBL/GenBank/DDBJ databases">
        <title>Genome sequencing project for genomic taxonomy and phylogenomics of Bacillus-like bacteria.</title>
        <authorList>
            <person name="Liu B."/>
            <person name="Wang J."/>
            <person name="Zhu Y."/>
            <person name="Liu G."/>
            <person name="Chen Q."/>
            <person name="Chen Z."/>
            <person name="Lan J."/>
            <person name="Che J."/>
            <person name="Ge C."/>
            <person name="Shi H."/>
            <person name="Pan Z."/>
            <person name="Liu X."/>
        </authorList>
    </citation>
    <scope>NUCLEOTIDE SEQUENCE [LARGE SCALE GENOMIC DNA]</scope>
    <source>
        <strain evidence="2">FJAT-4402</strain>
    </source>
</reference>
<dbReference type="EMBL" id="CP012600">
    <property type="protein sequence ID" value="ALC83722.1"/>
    <property type="molecule type" value="Genomic_DNA"/>
</dbReference>
<dbReference type="STRING" id="1441095.AM592_21005"/>
<dbReference type="RefSeq" id="WP_053605589.1">
    <property type="nucleotide sequence ID" value="NZ_CP012600.1"/>
</dbReference>
<keyword evidence="2" id="KW-1185">Reference proteome</keyword>
<reference evidence="1 2" key="2">
    <citation type="journal article" date="2016" name="Int. J. Syst. Evol. Microbiol.">
        <title>Bacillus gobiensis sp. nov., isolated from a soil sample.</title>
        <authorList>
            <person name="Liu B."/>
            <person name="Liu G.H."/>
            <person name="Cetin S."/>
            <person name="Schumann P."/>
            <person name="Pan Z.Z."/>
            <person name="Chen Q.Q."/>
        </authorList>
    </citation>
    <scope>NUCLEOTIDE SEQUENCE [LARGE SCALE GENOMIC DNA]</scope>
    <source>
        <strain evidence="1 2">FJAT-4402</strain>
    </source>
</reference>
<accession>A0A0M3RAT5</accession>
<dbReference type="Proteomes" id="UP000067625">
    <property type="component" value="Chromosome"/>
</dbReference>
<proteinExistence type="predicted"/>
<gene>
    <name evidence="1" type="ORF">AM592_21005</name>
</gene>
<evidence type="ECO:0000313" key="1">
    <source>
        <dbReference type="EMBL" id="ALC83722.1"/>
    </source>
</evidence>
<organism evidence="1 2">
    <name type="scientific">Bacillus gobiensis</name>
    <dbReference type="NCBI Taxonomy" id="1441095"/>
    <lineage>
        <taxon>Bacteria</taxon>
        <taxon>Bacillati</taxon>
        <taxon>Bacillota</taxon>
        <taxon>Bacilli</taxon>
        <taxon>Bacillales</taxon>
        <taxon>Bacillaceae</taxon>
        <taxon>Bacillus</taxon>
    </lineage>
</organism>
<evidence type="ECO:0000313" key="2">
    <source>
        <dbReference type="Proteomes" id="UP000067625"/>
    </source>
</evidence>
<dbReference type="AlphaFoldDB" id="A0A0M3RAT5"/>